<dbReference type="RefSeq" id="WP_128524524.1">
    <property type="nucleotide sequence ID" value="NZ_CP026118.1"/>
</dbReference>
<dbReference type="InterPro" id="IPR029479">
    <property type="entry name" value="Nitroreductase"/>
</dbReference>
<dbReference type="OrthoDB" id="9801593at2"/>
<dbReference type="GO" id="GO:0016491">
    <property type="term" value="F:oxidoreductase activity"/>
    <property type="evidence" value="ECO:0007669"/>
    <property type="project" value="InterPro"/>
</dbReference>
<dbReference type="PANTHER" id="PTHR43745">
    <property type="entry name" value="NITROREDUCTASE MJ1384-RELATED"/>
    <property type="match status" value="1"/>
</dbReference>
<dbReference type="InterPro" id="IPR052544">
    <property type="entry name" value="Bacteriocin_Proc_Enz"/>
</dbReference>
<dbReference type="Gene3D" id="3.40.109.10">
    <property type="entry name" value="NADH Oxidase"/>
    <property type="match status" value="1"/>
</dbReference>
<reference evidence="2 3" key="1">
    <citation type="submission" date="2018-01" db="EMBL/GenBank/DDBJ databases">
        <title>The whole genome sequencing and assembly of Halobacillus litoralis ERB031 strain.</title>
        <authorList>
            <person name="Lee S.-J."/>
            <person name="Park M.-K."/>
            <person name="Kim J.-Y."/>
            <person name="Lee Y.-J."/>
            <person name="Yi H."/>
            <person name="Bahn Y.-S."/>
            <person name="Kim J.F."/>
            <person name="Lee D.-W."/>
        </authorList>
    </citation>
    <scope>NUCLEOTIDE SEQUENCE [LARGE SCALE GENOMIC DNA]</scope>
    <source>
        <strain evidence="2 3">ERB 031</strain>
    </source>
</reference>
<dbReference type="Proteomes" id="UP000287756">
    <property type="component" value="Chromosome"/>
</dbReference>
<dbReference type="EMBL" id="CP026118">
    <property type="protein sequence ID" value="QAS52232.1"/>
    <property type="molecule type" value="Genomic_DNA"/>
</dbReference>
<dbReference type="PANTHER" id="PTHR43745:SF2">
    <property type="entry name" value="NITROREDUCTASE MJ1384-RELATED"/>
    <property type="match status" value="1"/>
</dbReference>
<evidence type="ECO:0000313" key="3">
    <source>
        <dbReference type="Proteomes" id="UP000287756"/>
    </source>
</evidence>
<dbReference type="AlphaFoldDB" id="A0A410MBV1"/>
<evidence type="ECO:0000313" key="2">
    <source>
        <dbReference type="EMBL" id="QAS52232.1"/>
    </source>
</evidence>
<accession>A0A410MBV1</accession>
<dbReference type="Pfam" id="PF00881">
    <property type="entry name" value="Nitroreductase"/>
    <property type="match status" value="1"/>
</dbReference>
<name>A0A410MBV1_9BACI</name>
<sequence length="243" mass="27808">MWKWDYKVGFENMFIDYHLSTINAPEYTSTQVYQHRERTLERTSGLVTKDLSFSLHDPDNFEKTLLDRRTWVTSFPQGRILDEQLIAHFAQIAFIGGEGERRTYPSGGAQYYVNIHFLFNENIVSPDLVHEGNICEVDADHNQLVFKDHIPWSTIQKSFIQEYLGATAQCAIVLSVPLSSISKKYTDISYKLVQQEAGHIGQNIQLVSTHLELKSVPLGGFYDMELSHLIGGRETVLYTFLIG</sequence>
<protein>
    <recommendedName>
        <fullName evidence="1">Nitroreductase domain-containing protein</fullName>
    </recommendedName>
</protein>
<evidence type="ECO:0000259" key="1">
    <source>
        <dbReference type="Pfam" id="PF00881"/>
    </source>
</evidence>
<gene>
    <name evidence="2" type="ORF">HLI_08310</name>
</gene>
<dbReference type="KEGG" id="hli:HLI_08310"/>
<feature type="domain" description="Nitroreductase" evidence="1">
    <location>
        <begin position="139"/>
        <end position="243"/>
    </location>
</feature>
<dbReference type="SUPFAM" id="SSF55469">
    <property type="entry name" value="FMN-dependent nitroreductase-like"/>
    <property type="match status" value="1"/>
</dbReference>
<organism evidence="2 3">
    <name type="scientific">Halobacillus litoralis</name>
    <dbReference type="NCBI Taxonomy" id="45668"/>
    <lineage>
        <taxon>Bacteria</taxon>
        <taxon>Bacillati</taxon>
        <taxon>Bacillota</taxon>
        <taxon>Bacilli</taxon>
        <taxon>Bacillales</taxon>
        <taxon>Bacillaceae</taxon>
        <taxon>Halobacillus</taxon>
    </lineage>
</organism>
<dbReference type="InterPro" id="IPR000415">
    <property type="entry name" value="Nitroreductase-like"/>
</dbReference>
<proteinExistence type="predicted"/>